<evidence type="ECO:0000313" key="1">
    <source>
        <dbReference type="EMBL" id="CCG08268.1"/>
    </source>
</evidence>
<dbReference type="Proteomes" id="UP000033220">
    <property type="component" value="Chromosome DSM 122"/>
</dbReference>
<dbReference type="eggNOG" id="COG2197">
    <property type="taxonomic scope" value="Bacteria"/>
</dbReference>
<proteinExistence type="predicted"/>
<dbReference type="PATRIC" id="fig|1150469.3.peg.1850"/>
<accession>H6SJV3</accession>
<evidence type="ECO:0000313" key="2">
    <source>
        <dbReference type="Proteomes" id="UP000033220"/>
    </source>
</evidence>
<keyword evidence="2" id="KW-1185">Reference proteome</keyword>
<organism evidence="1 2">
    <name type="scientific">Pararhodospirillum photometricum DSM 122</name>
    <dbReference type="NCBI Taxonomy" id="1150469"/>
    <lineage>
        <taxon>Bacteria</taxon>
        <taxon>Pseudomonadati</taxon>
        <taxon>Pseudomonadota</taxon>
        <taxon>Alphaproteobacteria</taxon>
        <taxon>Rhodospirillales</taxon>
        <taxon>Rhodospirillaceae</taxon>
        <taxon>Pararhodospirillum</taxon>
    </lineage>
</organism>
<name>H6SJV3_PARPM</name>
<protein>
    <submittedName>
        <fullName evidence="1">Uncharacterized protein</fullName>
    </submittedName>
</protein>
<dbReference type="EMBL" id="HE663493">
    <property type="protein sequence ID" value="CCG08268.1"/>
    <property type="molecule type" value="Genomic_DNA"/>
</dbReference>
<dbReference type="KEGG" id="rpm:RSPPHO_01642"/>
<gene>
    <name evidence="1" type="ORF">RSPPHO_01642</name>
</gene>
<dbReference type="OrthoDB" id="8162243at2"/>
<dbReference type="AlphaFoldDB" id="H6SJV3"/>
<reference evidence="1 2" key="1">
    <citation type="submission" date="2012-02" db="EMBL/GenBank/DDBJ databases">
        <title>Shotgun genome sequence of Phaeospirillum photometricum DSM 122.</title>
        <authorList>
            <person name="Duquesne K."/>
            <person name="Sturgis J."/>
        </authorList>
    </citation>
    <scope>NUCLEOTIDE SEQUENCE [LARGE SCALE GENOMIC DNA]</scope>
    <source>
        <strain evidence="2">DSM122</strain>
    </source>
</reference>
<dbReference type="HOGENOM" id="CLU_760490_0_0_5"/>
<sequence>MTTPLTNDLVGAMLLLGAPEAVESDGDGCSGTSGGRPVSHAVFFVPGVCPAHIAPMAGRPRIQNPQGEEGGSDSYRISNAPATRAAVESLSDGAHQRLYEGCDMADSHDATRASALSLSDLDTTADEPRVKDVRIGERLGMAQPLDIRRTIEKNSDELKRYGLVRAVCEPIRSGKGRIQEVTTYYLNEAQTLLLCMLSRTERAADVRQEVIEVFMAYRRGTLATSSPSKPSRPLSVREKRLQVEACRKTLGASAAQALAKRIGLWDDLGIADLAASGPAQAELPLPPNAPALTGAQVRPGMGLLVLEDGVVIFDATDDALKDDDVLLAVRPGKNGSFTSVDRLMAHAWSGARTSCVAVGRVVDVRRHAI</sequence>